<protein>
    <submittedName>
        <fullName evidence="4">RIIa domain-containing protein</fullName>
    </submittedName>
</protein>
<dbReference type="EMBL" id="UYRS01018342">
    <property type="protein sequence ID" value="VDK33256.1"/>
    <property type="molecule type" value="Genomic_DNA"/>
</dbReference>
<evidence type="ECO:0000256" key="1">
    <source>
        <dbReference type="SAM" id="MobiDB-lite"/>
    </source>
</evidence>
<dbReference type="WBParaSite" id="TASK_0000433301-mRNA-1">
    <property type="protein sequence ID" value="TASK_0000433301-mRNA-1"/>
    <property type="gene ID" value="TASK_0000433301"/>
</dbReference>
<evidence type="ECO:0000313" key="4">
    <source>
        <dbReference type="WBParaSite" id="TASK_0000433301-mRNA-1"/>
    </source>
</evidence>
<reference evidence="4" key="1">
    <citation type="submission" date="2016-04" db="UniProtKB">
        <authorList>
            <consortium name="WormBaseParasite"/>
        </authorList>
    </citation>
    <scope>IDENTIFICATION</scope>
</reference>
<dbReference type="InterPro" id="IPR049630">
    <property type="entry name" value="DYDC-like_DD"/>
</dbReference>
<dbReference type="Pfam" id="PF05186">
    <property type="entry name" value="Dpy-30"/>
    <property type="match status" value="1"/>
</dbReference>
<feature type="compositionally biased region" description="Acidic residues" evidence="1">
    <location>
        <begin position="169"/>
        <end position="192"/>
    </location>
</feature>
<reference evidence="2 3" key="2">
    <citation type="submission" date="2018-11" db="EMBL/GenBank/DDBJ databases">
        <authorList>
            <consortium name="Pathogen Informatics"/>
        </authorList>
    </citation>
    <scope>NUCLEOTIDE SEQUENCE [LARGE SCALE GENOMIC DNA]</scope>
</reference>
<organism evidence="4">
    <name type="scientific">Taenia asiatica</name>
    <name type="common">Asian tapeworm</name>
    <dbReference type="NCBI Taxonomy" id="60517"/>
    <lineage>
        <taxon>Eukaryota</taxon>
        <taxon>Metazoa</taxon>
        <taxon>Spiralia</taxon>
        <taxon>Lophotrochozoa</taxon>
        <taxon>Platyhelminthes</taxon>
        <taxon>Cestoda</taxon>
        <taxon>Eucestoda</taxon>
        <taxon>Cyclophyllidea</taxon>
        <taxon>Taeniidae</taxon>
        <taxon>Taenia</taxon>
    </lineage>
</organism>
<proteinExistence type="predicted"/>
<feature type="compositionally biased region" description="Basic and acidic residues" evidence="1">
    <location>
        <begin position="158"/>
        <end position="168"/>
    </location>
</feature>
<evidence type="ECO:0000313" key="2">
    <source>
        <dbReference type="EMBL" id="VDK33256.1"/>
    </source>
</evidence>
<keyword evidence="3" id="KW-1185">Reference proteome</keyword>
<name>A0A158R7T0_TAEAS</name>
<gene>
    <name evidence="2" type="ORF">TASK_LOCUS4334</name>
</gene>
<dbReference type="OrthoDB" id="432281at2759"/>
<evidence type="ECO:0000313" key="3">
    <source>
        <dbReference type="Proteomes" id="UP000282613"/>
    </source>
</evidence>
<dbReference type="AlphaFoldDB" id="A0A158R7T0"/>
<sequence length="192" mass="22853">MDHPESDYVKRVLGEPLKDALSAVVLYQPLDPIEFLAVYLKYWAIKVRDYRCRRIATFEMKRILAAQIPFNIRLQAERAIRAEQNFLKGERMRVEEEEKRRQAELQRRRELTETKATMATNSMRLQVWPLVLEEVIDMATEVAFKVWERMERERLKAEKAARRAAAKESEEDAEEDEGMEEEEDEDEDEEEE</sequence>
<dbReference type="InterPro" id="IPR007858">
    <property type="entry name" value="Dpy-30_motif"/>
</dbReference>
<feature type="region of interest" description="Disordered" evidence="1">
    <location>
        <begin position="158"/>
        <end position="192"/>
    </location>
</feature>
<dbReference type="Proteomes" id="UP000282613">
    <property type="component" value="Unassembled WGS sequence"/>
</dbReference>
<dbReference type="STRING" id="60517.A0A158R7T0"/>
<accession>A0A158R7T0</accession>
<dbReference type="CDD" id="cd22966">
    <property type="entry name" value="DD_DYDC-like"/>
    <property type="match status" value="1"/>
</dbReference>